<gene>
    <name evidence="8" type="ORF">D1114_20615</name>
</gene>
<evidence type="ECO:0000259" key="7">
    <source>
        <dbReference type="SMART" id="SM00829"/>
    </source>
</evidence>
<evidence type="ECO:0000256" key="4">
    <source>
        <dbReference type="ARBA" id="ARBA00022833"/>
    </source>
</evidence>
<dbReference type="PANTHER" id="PTHR43161">
    <property type="entry name" value="SORBITOL DEHYDROGENASE"/>
    <property type="match status" value="1"/>
</dbReference>
<dbReference type="SUPFAM" id="SSF50129">
    <property type="entry name" value="GroES-like"/>
    <property type="match status" value="1"/>
</dbReference>
<dbReference type="InterPro" id="IPR011032">
    <property type="entry name" value="GroES-like_sf"/>
</dbReference>
<evidence type="ECO:0000256" key="1">
    <source>
        <dbReference type="ARBA" id="ARBA00001947"/>
    </source>
</evidence>
<dbReference type="InterPro" id="IPR020843">
    <property type="entry name" value="ER"/>
</dbReference>
<evidence type="ECO:0000313" key="9">
    <source>
        <dbReference type="Proteomes" id="UP000266305"/>
    </source>
</evidence>
<name>A0AAX1UG21_CERSP</name>
<dbReference type="SUPFAM" id="SSF51735">
    <property type="entry name" value="NAD(P)-binding Rossmann-fold domains"/>
    <property type="match status" value="1"/>
</dbReference>
<evidence type="ECO:0000313" key="8">
    <source>
        <dbReference type="EMBL" id="RHZ91266.1"/>
    </source>
</evidence>
<dbReference type="GO" id="GO:0016616">
    <property type="term" value="F:oxidoreductase activity, acting on the CH-OH group of donors, NAD or NADP as acceptor"/>
    <property type="evidence" value="ECO:0007669"/>
    <property type="project" value="UniProtKB-ARBA"/>
</dbReference>
<evidence type="ECO:0000256" key="3">
    <source>
        <dbReference type="ARBA" id="ARBA00022723"/>
    </source>
</evidence>
<keyword evidence="4 6" id="KW-0862">Zinc</keyword>
<dbReference type="SMART" id="SM00829">
    <property type="entry name" value="PKS_ER"/>
    <property type="match status" value="1"/>
</dbReference>
<dbReference type="CDD" id="cd08232">
    <property type="entry name" value="idonate-5-DH"/>
    <property type="match status" value="1"/>
</dbReference>
<sequence>MRACVIRAARDLSIEPWAEPALQAGEVRLDLAWGGICGSDLHYFQHGRVANSILREPMILGHEFSGRIREVGPGVQWLKPGMAVAVNPSRPCGSCDQCSAGLTHLCRSMRFMGSAAHFPHTHGGFAERPVVLASQCVALPETVDLALAALSEPYAVALHAVELAQIAPGASVLVTGAGTIGSLVAVAARQAGAGRLIVTDIAEPALARVRKVTGAETHLVGDPEATRAAEAAIGEVDVVLEASGVSAALDMAIRCIRPRGRIVQVGFLPPEAKLSLAGLLIREATLVGAYRFLGEFDEAVRQISTGAVDLAPFVTARFGMDAAEEAFAAAADRTHNVKVLLSFGS</sequence>
<dbReference type="Gene3D" id="3.90.180.10">
    <property type="entry name" value="Medium-chain alcohol dehydrogenases, catalytic domain"/>
    <property type="match status" value="1"/>
</dbReference>
<dbReference type="InterPro" id="IPR013154">
    <property type="entry name" value="ADH-like_N"/>
</dbReference>
<accession>A0AAX1UG21</accession>
<dbReference type="AlphaFoldDB" id="A0AAX1UG21"/>
<dbReference type="PANTHER" id="PTHR43161:SF9">
    <property type="entry name" value="SORBITOL DEHYDROGENASE"/>
    <property type="match status" value="1"/>
</dbReference>
<dbReference type="Pfam" id="PF08240">
    <property type="entry name" value="ADH_N"/>
    <property type="match status" value="1"/>
</dbReference>
<feature type="domain" description="Enoyl reductase (ER)" evidence="7">
    <location>
        <begin position="7"/>
        <end position="341"/>
    </location>
</feature>
<dbReference type="Gene3D" id="3.40.50.720">
    <property type="entry name" value="NAD(P)-binding Rossmann-like Domain"/>
    <property type="match status" value="1"/>
</dbReference>
<comment type="caution">
    <text evidence="8">The sequence shown here is derived from an EMBL/GenBank/DDBJ whole genome shotgun (WGS) entry which is preliminary data.</text>
</comment>
<dbReference type="PROSITE" id="PS00059">
    <property type="entry name" value="ADH_ZINC"/>
    <property type="match status" value="1"/>
</dbReference>
<dbReference type="InterPro" id="IPR036291">
    <property type="entry name" value="NAD(P)-bd_dom_sf"/>
</dbReference>
<keyword evidence="5" id="KW-0560">Oxidoreductase</keyword>
<organism evidence="8 9">
    <name type="scientific">Cereibacter sphaeroides</name>
    <name type="common">Rhodobacter sphaeroides</name>
    <dbReference type="NCBI Taxonomy" id="1063"/>
    <lineage>
        <taxon>Bacteria</taxon>
        <taxon>Pseudomonadati</taxon>
        <taxon>Pseudomonadota</taxon>
        <taxon>Alphaproteobacteria</taxon>
        <taxon>Rhodobacterales</taxon>
        <taxon>Paracoccaceae</taxon>
        <taxon>Cereibacter</taxon>
    </lineage>
</organism>
<dbReference type="InterPro" id="IPR013149">
    <property type="entry name" value="ADH-like_C"/>
</dbReference>
<keyword evidence="3 6" id="KW-0479">Metal-binding</keyword>
<evidence type="ECO:0000256" key="5">
    <source>
        <dbReference type="ARBA" id="ARBA00023002"/>
    </source>
</evidence>
<reference evidence="8 9" key="1">
    <citation type="submission" date="2018-08" db="EMBL/GenBank/DDBJ databases">
        <title>Draft genome sequence of Rhodobacter sphaeroides FY.</title>
        <authorList>
            <person name="Rayyan A."/>
            <person name="Meyer T.E."/>
            <person name="Kyndt J.A."/>
        </authorList>
    </citation>
    <scope>NUCLEOTIDE SEQUENCE [LARGE SCALE GENOMIC DNA]</scope>
    <source>
        <strain evidence="8 9">FY</strain>
    </source>
</reference>
<dbReference type="Pfam" id="PF00107">
    <property type="entry name" value="ADH_zinc_N"/>
    <property type="match status" value="1"/>
</dbReference>
<dbReference type="RefSeq" id="WP_119001293.1">
    <property type="nucleotide sequence ID" value="NZ_JBAJND010000011.1"/>
</dbReference>
<evidence type="ECO:0000256" key="6">
    <source>
        <dbReference type="RuleBase" id="RU361277"/>
    </source>
</evidence>
<evidence type="ECO:0000256" key="2">
    <source>
        <dbReference type="ARBA" id="ARBA00008072"/>
    </source>
</evidence>
<proteinExistence type="inferred from homology"/>
<protein>
    <submittedName>
        <fullName evidence="8">L-idonate 5-dehydrogenase</fullName>
    </submittedName>
</protein>
<dbReference type="InterPro" id="IPR002328">
    <property type="entry name" value="ADH_Zn_CS"/>
</dbReference>
<dbReference type="EMBL" id="QWGP01000036">
    <property type="protein sequence ID" value="RHZ91266.1"/>
    <property type="molecule type" value="Genomic_DNA"/>
</dbReference>
<dbReference type="Proteomes" id="UP000266305">
    <property type="component" value="Unassembled WGS sequence"/>
</dbReference>
<comment type="cofactor">
    <cofactor evidence="1 6">
        <name>Zn(2+)</name>
        <dbReference type="ChEBI" id="CHEBI:29105"/>
    </cofactor>
</comment>
<comment type="similarity">
    <text evidence="2 6">Belongs to the zinc-containing alcohol dehydrogenase family.</text>
</comment>
<dbReference type="GO" id="GO:0008270">
    <property type="term" value="F:zinc ion binding"/>
    <property type="evidence" value="ECO:0007669"/>
    <property type="project" value="InterPro"/>
</dbReference>